<dbReference type="GO" id="GO:0005829">
    <property type="term" value="C:cytosol"/>
    <property type="evidence" value="ECO:0007669"/>
    <property type="project" value="TreeGrafter"/>
</dbReference>
<comment type="cofactor">
    <cofactor evidence="2">
        <name>Mn(2+)</name>
        <dbReference type="ChEBI" id="CHEBI:29035"/>
    </cofactor>
</comment>
<dbReference type="InterPro" id="IPR000994">
    <property type="entry name" value="Pept_M24"/>
</dbReference>
<name>A0A5M8FU83_9GAMM</name>
<evidence type="ECO:0000256" key="3">
    <source>
        <dbReference type="ARBA" id="ARBA00008766"/>
    </source>
</evidence>
<evidence type="ECO:0000256" key="1">
    <source>
        <dbReference type="ARBA" id="ARBA00001424"/>
    </source>
</evidence>
<dbReference type="InterPro" id="IPR052433">
    <property type="entry name" value="X-Pro_dipept-like"/>
</dbReference>
<evidence type="ECO:0000256" key="13">
    <source>
        <dbReference type="RuleBase" id="RU000590"/>
    </source>
</evidence>
<dbReference type="OrthoDB" id="9806388at2"/>
<evidence type="ECO:0000256" key="4">
    <source>
        <dbReference type="ARBA" id="ARBA00012574"/>
    </source>
</evidence>
<evidence type="ECO:0000256" key="5">
    <source>
        <dbReference type="ARBA" id="ARBA00022670"/>
    </source>
</evidence>
<reference evidence="15 16" key="1">
    <citation type="submission" date="2019-09" db="EMBL/GenBank/DDBJ databases">
        <title>Whole-genome sequence of the purple sulfur bacterium Thiohalocapsa marina DSM 19078.</title>
        <authorList>
            <person name="Kyndt J.A."/>
            <person name="Meyer T.E."/>
        </authorList>
    </citation>
    <scope>NUCLEOTIDE SEQUENCE [LARGE SCALE GENOMIC DNA]</scope>
    <source>
        <strain evidence="15 16">DSM 19078</strain>
    </source>
</reference>
<keyword evidence="16" id="KW-1185">Reference proteome</keyword>
<dbReference type="FunFam" id="3.90.230.10:FF:000002">
    <property type="entry name" value="Xaa-Pro aminopeptidase 3"/>
    <property type="match status" value="1"/>
</dbReference>
<keyword evidence="8" id="KW-0482">Metalloprotease</keyword>
<organism evidence="15 16">
    <name type="scientific">Thiohalocapsa marina</name>
    <dbReference type="NCBI Taxonomy" id="424902"/>
    <lineage>
        <taxon>Bacteria</taxon>
        <taxon>Pseudomonadati</taxon>
        <taxon>Pseudomonadota</taxon>
        <taxon>Gammaproteobacteria</taxon>
        <taxon>Chromatiales</taxon>
        <taxon>Chromatiaceae</taxon>
        <taxon>Thiohalocapsa</taxon>
    </lineage>
</organism>
<comment type="caution">
    <text evidence="15">The sequence shown here is derived from an EMBL/GenBank/DDBJ whole genome shotgun (WGS) entry which is preliminary data.</text>
</comment>
<evidence type="ECO:0000256" key="7">
    <source>
        <dbReference type="ARBA" id="ARBA00022801"/>
    </source>
</evidence>
<dbReference type="Pfam" id="PF05195">
    <property type="entry name" value="AMP_N"/>
    <property type="match status" value="1"/>
</dbReference>
<protein>
    <recommendedName>
        <fullName evidence="10">Xaa-Pro aminopeptidase</fullName>
        <ecNumber evidence="4">3.4.11.9</ecNumber>
    </recommendedName>
    <alternativeName>
        <fullName evidence="11">Aminopeptidase P II</fullName>
    </alternativeName>
    <alternativeName>
        <fullName evidence="12">X-Pro aminopeptidase</fullName>
    </alternativeName>
</protein>
<dbReference type="Pfam" id="PF00557">
    <property type="entry name" value="Peptidase_M24"/>
    <property type="match status" value="1"/>
</dbReference>
<dbReference type="PANTHER" id="PTHR43226:SF4">
    <property type="entry name" value="XAA-PRO AMINOPEPTIDASE 3"/>
    <property type="match status" value="1"/>
</dbReference>
<keyword evidence="5" id="KW-0645">Protease</keyword>
<keyword evidence="6 13" id="KW-0479">Metal-binding</keyword>
<dbReference type="SUPFAM" id="SSF55920">
    <property type="entry name" value="Creatinase/aminopeptidase"/>
    <property type="match status" value="1"/>
</dbReference>
<dbReference type="GO" id="GO:0030145">
    <property type="term" value="F:manganese ion binding"/>
    <property type="evidence" value="ECO:0007669"/>
    <property type="project" value="InterPro"/>
</dbReference>
<sequence length="450" mass="49778">MPDPKLARALRRRRREAARVVGADGVLILAAAGNVTRNRDVHYPFRQDSDFGYLTGFPEPDAVAVLVPKRKHGEFILFCRPRDKERELWDGARLGVEGAVADYGADEAHPLDAIDSTLPELLADRTRIFYPLGTSDALDRRVMGWLRQVRAKARAGVSAPTELITSDRILHEQRLIKSKPERDTMRRAARISAAAHRQLMRGCRPGMNEQQLEALFVATCAAQGARHQAYQPIVGGGANACVLHYVDNAAPLRDGDLVLVDAGCELDDYASDITRTFPVNGRFSPAQRRLYALVLAAQKAAIAAVKPGNRWNAPHQAALRVLTRGLLELGLIAGDPKHLSRLIKDEAYKPFYMHRTGHWLGMDVHDVGSYRHDGKWRRLEPGMVLTVEPGLYVAPDADAPADYRGIGIRIEDDVLVTTDGCEVLSRDAPKEIDDIEHLMAAAQPPLESRT</sequence>
<dbReference type="EMBL" id="VWXX01000002">
    <property type="protein sequence ID" value="KAA6187343.1"/>
    <property type="molecule type" value="Genomic_DNA"/>
</dbReference>
<evidence type="ECO:0000256" key="6">
    <source>
        <dbReference type="ARBA" id="ARBA00022723"/>
    </source>
</evidence>
<comment type="similarity">
    <text evidence="3 13">Belongs to the peptidase M24B family.</text>
</comment>
<gene>
    <name evidence="15" type="primary">pepP</name>
    <name evidence="15" type="ORF">F2Q65_02130</name>
</gene>
<dbReference type="InterPro" id="IPR001131">
    <property type="entry name" value="Peptidase_M24B_aminopep-P_CS"/>
</dbReference>
<dbReference type="InterPro" id="IPR007865">
    <property type="entry name" value="Aminopep_P_N"/>
</dbReference>
<dbReference type="PROSITE" id="PS00491">
    <property type="entry name" value="PROLINE_PEPTIDASE"/>
    <property type="match status" value="1"/>
</dbReference>
<evidence type="ECO:0000256" key="10">
    <source>
        <dbReference type="ARBA" id="ARBA00069363"/>
    </source>
</evidence>
<dbReference type="SMART" id="SM01011">
    <property type="entry name" value="AMP_N"/>
    <property type="match status" value="1"/>
</dbReference>
<evidence type="ECO:0000259" key="14">
    <source>
        <dbReference type="SMART" id="SM01011"/>
    </source>
</evidence>
<dbReference type="SUPFAM" id="SSF53092">
    <property type="entry name" value="Creatinase/prolidase N-terminal domain"/>
    <property type="match status" value="1"/>
</dbReference>
<evidence type="ECO:0000256" key="9">
    <source>
        <dbReference type="ARBA" id="ARBA00023211"/>
    </source>
</evidence>
<keyword evidence="9" id="KW-0464">Manganese</keyword>
<keyword evidence="15" id="KW-0031">Aminopeptidase</keyword>
<dbReference type="Gene3D" id="3.40.350.10">
    <property type="entry name" value="Creatinase/prolidase N-terminal domain"/>
    <property type="match status" value="1"/>
</dbReference>
<evidence type="ECO:0000313" key="16">
    <source>
        <dbReference type="Proteomes" id="UP000322981"/>
    </source>
</evidence>
<feature type="domain" description="Aminopeptidase P N-terminal" evidence="14">
    <location>
        <begin position="5"/>
        <end position="139"/>
    </location>
</feature>
<accession>A0A5M8FU83</accession>
<dbReference type="PANTHER" id="PTHR43226">
    <property type="entry name" value="XAA-PRO AMINOPEPTIDASE 3"/>
    <property type="match status" value="1"/>
</dbReference>
<evidence type="ECO:0000256" key="2">
    <source>
        <dbReference type="ARBA" id="ARBA00001936"/>
    </source>
</evidence>
<comment type="catalytic activity">
    <reaction evidence="1">
        <text>Release of any N-terminal amino acid, including proline, that is linked to proline, even from a dipeptide or tripeptide.</text>
        <dbReference type="EC" id="3.4.11.9"/>
    </reaction>
</comment>
<evidence type="ECO:0000256" key="11">
    <source>
        <dbReference type="ARBA" id="ARBA00075356"/>
    </source>
</evidence>
<dbReference type="GO" id="GO:0006508">
    <property type="term" value="P:proteolysis"/>
    <property type="evidence" value="ECO:0007669"/>
    <property type="project" value="UniProtKB-KW"/>
</dbReference>
<dbReference type="InterPro" id="IPR036005">
    <property type="entry name" value="Creatinase/aminopeptidase-like"/>
</dbReference>
<dbReference type="Proteomes" id="UP000322981">
    <property type="component" value="Unassembled WGS sequence"/>
</dbReference>
<dbReference type="GO" id="GO:0070006">
    <property type="term" value="F:metalloaminopeptidase activity"/>
    <property type="evidence" value="ECO:0007669"/>
    <property type="project" value="InterPro"/>
</dbReference>
<proteinExistence type="inferred from homology"/>
<dbReference type="InterPro" id="IPR029149">
    <property type="entry name" value="Creatin/AminoP/Spt16_N"/>
</dbReference>
<dbReference type="RefSeq" id="WP_150089934.1">
    <property type="nucleotide sequence ID" value="NZ_JBFUOH010000095.1"/>
</dbReference>
<dbReference type="CDD" id="cd01087">
    <property type="entry name" value="Prolidase"/>
    <property type="match status" value="1"/>
</dbReference>
<dbReference type="NCBIfam" id="NF008131">
    <property type="entry name" value="PRK10879.1"/>
    <property type="match status" value="1"/>
</dbReference>
<evidence type="ECO:0000256" key="8">
    <source>
        <dbReference type="ARBA" id="ARBA00023049"/>
    </source>
</evidence>
<evidence type="ECO:0000313" key="15">
    <source>
        <dbReference type="EMBL" id="KAA6187343.1"/>
    </source>
</evidence>
<dbReference type="AlphaFoldDB" id="A0A5M8FU83"/>
<evidence type="ECO:0000256" key="12">
    <source>
        <dbReference type="ARBA" id="ARBA00081411"/>
    </source>
</evidence>
<keyword evidence="7 15" id="KW-0378">Hydrolase</keyword>
<dbReference type="EC" id="3.4.11.9" evidence="4"/>
<dbReference type="Gene3D" id="3.90.230.10">
    <property type="entry name" value="Creatinase/methionine aminopeptidase superfamily"/>
    <property type="match status" value="1"/>
</dbReference>